<dbReference type="InterPro" id="IPR036179">
    <property type="entry name" value="Ig-like_dom_sf"/>
</dbReference>
<dbReference type="InterPro" id="IPR013106">
    <property type="entry name" value="Ig_V-set"/>
</dbReference>
<dbReference type="STRING" id="64144.ENSATEP00000028917"/>
<dbReference type="Ensembl" id="ENSATET00000029361.3">
    <property type="protein sequence ID" value="ENSATEP00000028917.3"/>
    <property type="gene ID" value="ENSATEG00000027653.2"/>
</dbReference>
<evidence type="ECO:0000256" key="11">
    <source>
        <dbReference type="SAM" id="Phobius"/>
    </source>
</evidence>
<dbReference type="GO" id="GO:0042110">
    <property type="term" value="P:T cell activation"/>
    <property type="evidence" value="ECO:0007669"/>
    <property type="project" value="UniProtKB-ARBA"/>
</dbReference>
<evidence type="ECO:0000313" key="14">
    <source>
        <dbReference type="Ensembl" id="ENSATEP00000028917.3"/>
    </source>
</evidence>
<evidence type="ECO:0000256" key="4">
    <source>
        <dbReference type="ARBA" id="ARBA00022989"/>
    </source>
</evidence>
<organism evidence="14 15">
    <name type="scientific">Anabas testudineus</name>
    <name type="common">Climbing perch</name>
    <name type="synonym">Anthias testudineus</name>
    <dbReference type="NCBI Taxonomy" id="64144"/>
    <lineage>
        <taxon>Eukaryota</taxon>
        <taxon>Metazoa</taxon>
        <taxon>Chordata</taxon>
        <taxon>Craniata</taxon>
        <taxon>Vertebrata</taxon>
        <taxon>Euteleostomi</taxon>
        <taxon>Actinopterygii</taxon>
        <taxon>Neopterygii</taxon>
        <taxon>Teleostei</taxon>
        <taxon>Neoteleostei</taxon>
        <taxon>Acanthomorphata</taxon>
        <taxon>Anabantaria</taxon>
        <taxon>Anabantiformes</taxon>
        <taxon>Anabantoidei</taxon>
        <taxon>Anabantidae</taxon>
        <taxon>Anabas</taxon>
    </lineage>
</organism>
<feature type="transmembrane region" description="Helical" evidence="11">
    <location>
        <begin position="263"/>
        <end position="288"/>
    </location>
</feature>
<keyword evidence="5 11" id="KW-0472">Membrane</keyword>
<dbReference type="PANTHER" id="PTHR24100">
    <property type="entry name" value="BUTYROPHILIN"/>
    <property type="match status" value="1"/>
</dbReference>
<dbReference type="Pfam" id="PF00932">
    <property type="entry name" value="LTD"/>
    <property type="match status" value="1"/>
</dbReference>
<evidence type="ECO:0000259" key="12">
    <source>
        <dbReference type="PROSITE" id="PS50835"/>
    </source>
</evidence>
<keyword evidence="15" id="KW-1185">Reference proteome</keyword>
<evidence type="ECO:0000256" key="10">
    <source>
        <dbReference type="SAM" id="MobiDB-lite"/>
    </source>
</evidence>
<keyword evidence="6" id="KW-1015">Disulfide bond</keyword>
<feature type="compositionally biased region" description="Polar residues" evidence="10">
    <location>
        <begin position="305"/>
        <end position="318"/>
    </location>
</feature>
<dbReference type="SUPFAM" id="SSF48726">
    <property type="entry name" value="Immunoglobulin"/>
    <property type="match status" value="2"/>
</dbReference>
<dbReference type="GO" id="GO:0005102">
    <property type="term" value="F:signaling receptor binding"/>
    <property type="evidence" value="ECO:0007669"/>
    <property type="project" value="TreeGrafter"/>
</dbReference>
<comment type="subcellular location">
    <subcellularLocation>
        <location evidence="1">Membrane</location>
    </subcellularLocation>
</comment>
<keyword evidence="2 11" id="KW-0812">Transmembrane</keyword>
<evidence type="ECO:0000256" key="9">
    <source>
        <dbReference type="ARBA" id="ARBA00038221"/>
    </source>
</evidence>
<dbReference type="PROSITE" id="PS50835">
    <property type="entry name" value="IG_LIKE"/>
    <property type="match status" value="2"/>
</dbReference>
<dbReference type="InterPro" id="IPR003599">
    <property type="entry name" value="Ig_sub"/>
</dbReference>
<dbReference type="GeneTree" id="ENSGT01050000244843"/>
<dbReference type="GO" id="GO:0050863">
    <property type="term" value="P:regulation of T cell activation"/>
    <property type="evidence" value="ECO:0007669"/>
    <property type="project" value="UniProtKB-ARBA"/>
</dbReference>
<evidence type="ECO:0000256" key="2">
    <source>
        <dbReference type="ARBA" id="ARBA00022692"/>
    </source>
</evidence>
<feature type="domain" description="Ig-like" evidence="12">
    <location>
        <begin position="23"/>
        <end position="157"/>
    </location>
</feature>
<dbReference type="InterPro" id="IPR053896">
    <property type="entry name" value="BTN3A2-like_Ig-C"/>
</dbReference>
<keyword evidence="4 11" id="KW-1133">Transmembrane helix</keyword>
<dbReference type="PROSITE" id="PS51841">
    <property type="entry name" value="LTD"/>
    <property type="match status" value="1"/>
</dbReference>
<evidence type="ECO:0000256" key="7">
    <source>
        <dbReference type="ARBA" id="ARBA00023180"/>
    </source>
</evidence>
<dbReference type="GO" id="GO:0009897">
    <property type="term" value="C:external side of plasma membrane"/>
    <property type="evidence" value="ECO:0007669"/>
    <property type="project" value="TreeGrafter"/>
</dbReference>
<dbReference type="GO" id="GO:0001817">
    <property type="term" value="P:regulation of cytokine production"/>
    <property type="evidence" value="ECO:0007669"/>
    <property type="project" value="TreeGrafter"/>
</dbReference>
<evidence type="ECO:0000256" key="5">
    <source>
        <dbReference type="ARBA" id="ARBA00023136"/>
    </source>
</evidence>
<name>A0A3Q1J2Q1_ANATE</name>
<proteinExistence type="inferred from homology"/>
<accession>A0A3Q1J2Q1</accession>
<dbReference type="Gene3D" id="2.60.40.1260">
    <property type="entry name" value="Lamin Tail domain"/>
    <property type="match status" value="1"/>
</dbReference>
<dbReference type="FunFam" id="2.60.40.10:FF:000142">
    <property type="entry name" value="V-set domain-containing T-cell activation inhibitor 1"/>
    <property type="match status" value="1"/>
</dbReference>
<feature type="domain" description="LTD" evidence="13">
    <location>
        <begin position="371"/>
        <end position="469"/>
    </location>
</feature>
<dbReference type="AlphaFoldDB" id="A0A3Q1J2Q1"/>
<dbReference type="SMART" id="SM00409">
    <property type="entry name" value="IG"/>
    <property type="match status" value="1"/>
</dbReference>
<dbReference type="InterPro" id="IPR036415">
    <property type="entry name" value="Lamin_tail_dom_sf"/>
</dbReference>
<evidence type="ECO:0000313" key="15">
    <source>
        <dbReference type="Proteomes" id="UP000265040"/>
    </source>
</evidence>
<sequence length="482" mass="54268">MKVVDGQQMTAQWLKMNRLSIGPQLRTNSVLVVYLLLLFFSTGQSKLIGSSQPIVATVGDDIILPCHLEPAVDVTAMTLEWTRSDLDPRYVLVWRSAQDLVNAKHPSYKGRTSLFTDELKHGNISLKLSKVKPADEGKYQCYIVKLDEGSLVELVVGAAASPVISIAGIEGDKGGVVLQCESKGWYPEPELLWLDAEGKILSAGPTETVRGPDDLYTVSSRVTVEKRHSNNITCRVQQRNINQIRETQIKFRDDFFNSLSSSAAATVAVSVCLAVCILFILLLVFFLWKIKNKIKSKTPDKNNHATKNLSKSKTQGQVSVKEERESLMTNESVQMKVFNKEEEPKKTKNQLQEEIQRMETNNTEMDTCLISQSSADTDIIMEVDKYGKYIRLRNQSHEEKTMTGWKLKLQINNKKPLIYTFQSSSILKAGETFTLWIAGHGGAHSSTEQVWFGLKPWNSKDTLQFTLITNNREIPYDPVYVL</sequence>
<dbReference type="Proteomes" id="UP000265040">
    <property type="component" value="Chromosome 18"/>
</dbReference>
<dbReference type="PANTHER" id="PTHR24100:SF151">
    <property type="entry name" value="ICOS LIGAND"/>
    <property type="match status" value="1"/>
</dbReference>
<dbReference type="InterPro" id="IPR007110">
    <property type="entry name" value="Ig-like_dom"/>
</dbReference>
<reference evidence="14" key="3">
    <citation type="submission" date="2025-09" db="UniProtKB">
        <authorList>
            <consortium name="Ensembl"/>
        </authorList>
    </citation>
    <scope>IDENTIFICATION</scope>
</reference>
<dbReference type="Pfam" id="PF07686">
    <property type="entry name" value="V-set"/>
    <property type="match status" value="1"/>
</dbReference>
<dbReference type="InterPro" id="IPR013783">
    <property type="entry name" value="Ig-like_fold"/>
</dbReference>
<dbReference type="InterPro" id="IPR050504">
    <property type="entry name" value="IgSF_BTN/MOG"/>
</dbReference>
<feature type="region of interest" description="Disordered" evidence="10">
    <location>
        <begin position="297"/>
        <end position="325"/>
    </location>
</feature>
<evidence type="ECO:0008006" key="16">
    <source>
        <dbReference type="Google" id="ProtNLM"/>
    </source>
</evidence>
<evidence type="ECO:0000256" key="6">
    <source>
        <dbReference type="ARBA" id="ARBA00023157"/>
    </source>
</evidence>
<evidence type="ECO:0000259" key="13">
    <source>
        <dbReference type="PROSITE" id="PS51841"/>
    </source>
</evidence>
<evidence type="ECO:0000256" key="8">
    <source>
        <dbReference type="ARBA" id="ARBA00023319"/>
    </source>
</evidence>
<keyword evidence="7" id="KW-0325">Glycoprotein</keyword>
<keyword evidence="8" id="KW-0393">Immunoglobulin domain</keyword>
<keyword evidence="3" id="KW-0732">Signal</keyword>
<protein>
    <recommendedName>
        <fullName evidence="16">Ig-like domain-containing protein</fullName>
    </recommendedName>
</protein>
<evidence type="ECO:0000256" key="1">
    <source>
        <dbReference type="ARBA" id="ARBA00004370"/>
    </source>
</evidence>
<comment type="similarity">
    <text evidence="9">Belongs to the SKINT family.</text>
</comment>
<dbReference type="GO" id="GO:0050852">
    <property type="term" value="P:T cell receptor signaling pathway"/>
    <property type="evidence" value="ECO:0007669"/>
    <property type="project" value="TreeGrafter"/>
</dbReference>
<dbReference type="InterPro" id="IPR001322">
    <property type="entry name" value="Lamin_tail_dom"/>
</dbReference>
<dbReference type="SUPFAM" id="SSF74853">
    <property type="entry name" value="Lamin A/C globular tail domain"/>
    <property type="match status" value="1"/>
</dbReference>
<dbReference type="GO" id="GO:1903037">
    <property type="term" value="P:regulation of leukocyte cell-cell adhesion"/>
    <property type="evidence" value="ECO:0007669"/>
    <property type="project" value="UniProtKB-ARBA"/>
</dbReference>
<evidence type="ECO:0000256" key="3">
    <source>
        <dbReference type="ARBA" id="ARBA00022729"/>
    </source>
</evidence>
<dbReference type="Gene3D" id="2.60.40.10">
    <property type="entry name" value="Immunoglobulins"/>
    <property type="match status" value="2"/>
</dbReference>
<dbReference type="Pfam" id="PF22705">
    <property type="entry name" value="C2-set_3"/>
    <property type="match status" value="1"/>
</dbReference>
<dbReference type="FunFam" id="2.60.40.10:FF:000088">
    <property type="entry name" value="Butyrophilin subfamily 1 member A1"/>
    <property type="match status" value="1"/>
</dbReference>
<reference evidence="14" key="1">
    <citation type="submission" date="2021-04" db="EMBL/GenBank/DDBJ databases">
        <authorList>
            <consortium name="Wellcome Sanger Institute Data Sharing"/>
        </authorList>
    </citation>
    <scope>NUCLEOTIDE SEQUENCE [LARGE SCALE GENOMIC DNA]</scope>
</reference>
<reference evidence="14" key="2">
    <citation type="submission" date="2025-08" db="UniProtKB">
        <authorList>
            <consortium name="Ensembl"/>
        </authorList>
    </citation>
    <scope>IDENTIFICATION</scope>
</reference>
<feature type="domain" description="Ig-like" evidence="12">
    <location>
        <begin position="162"/>
        <end position="250"/>
    </location>
</feature>